<gene>
    <name evidence="1" type="ORF">NCTC4824_03237</name>
</gene>
<dbReference type="Proteomes" id="UP000249134">
    <property type="component" value="Chromosome 1"/>
</dbReference>
<keyword evidence="2" id="KW-1185">Reference proteome</keyword>
<proteinExistence type="predicted"/>
<dbReference type="AlphaFoldDB" id="A0A2X4WUW4"/>
<evidence type="ECO:0000313" key="1">
    <source>
        <dbReference type="EMBL" id="SQI61460.1"/>
    </source>
</evidence>
<evidence type="ECO:0000313" key="2">
    <source>
        <dbReference type="Proteomes" id="UP000249134"/>
    </source>
</evidence>
<dbReference type="KEGG" id="blen:NCTC4824_03237"/>
<organism evidence="1 2">
    <name type="scientific">Lederbergia lenta</name>
    <name type="common">Bacillus lentus</name>
    <dbReference type="NCBI Taxonomy" id="1467"/>
    <lineage>
        <taxon>Bacteria</taxon>
        <taxon>Bacillati</taxon>
        <taxon>Bacillota</taxon>
        <taxon>Bacilli</taxon>
        <taxon>Bacillales</taxon>
        <taxon>Bacillaceae</taxon>
        <taxon>Lederbergia</taxon>
    </lineage>
</organism>
<accession>A0A2X4WUW4</accession>
<sequence length="142" mass="16541">MWYEDDYQDYTDDVGSRRRRRKRLVCECVEVRDERDRDRDCGCGRSRERHCGCCDVRDEHDHDCRCGDVEGERDHRHCTGCVCNQLKNLAMGTTIDITTTGLNNFATVTFRRFDRKTCCATFMQGAAEIIVDCKNILAVRFP</sequence>
<name>A0A2X4WUW4_LEDLE</name>
<reference evidence="1 2" key="1">
    <citation type="submission" date="2018-06" db="EMBL/GenBank/DDBJ databases">
        <authorList>
            <consortium name="Pathogen Informatics"/>
            <person name="Doyle S."/>
        </authorList>
    </citation>
    <scope>NUCLEOTIDE SEQUENCE [LARGE SCALE GENOMIC DNA]</scope>
    <source>
        <strain evidence="1 2">NCTC4824</strain>
    </source>
</reference>
<dbReference type="EMBL" id="LS483476">
    <property type="protein sequence ID" value="SQI61460.1"/>
    <property type="molecule type" value="Genomic_DNA"/>
</dbReference>
<protein>
    <submittedName>
        <fullName evidence="1">Uncharacterized protein</fullName>
    </submittedName>
</protein>